<evidence type="ECO:0000313" key="1">
    <source>
        <dbReference type="EMBL" id="EOB13856.1"/>
    </source>
</evidence>
<protein>
    <submittedName>
        <fullName evidence="1">Uncharacterized protein</fullName>
    </submittedName>
</protein>
<dbReference type="VEuPathDB" id="MicrosporidiaDB:NBO_54g0002"/>
<proteinExistence type="predicted"/>
<dbReference type="EMBL" id="KB908962">
    <property type="protein sequence ID" value="EOB13856.1"/>
    <property type="molecule type" value="Genomic_DNA"/>
</dbReference>
<keyword evidence="2" id="KW-1185">Reference proteome</keyword>
<evidence type="ECO:0000313" key="2">
    <source>
        <dbReference type="Proteomes" id="UP000016927"/>
    </source>
</evidence>
<gene>
    <name evidence="1" type="ORF">NBO_54g0002</name>
</gene>
<dbReference type="Proteomes" id="UP000016927">
    <property type="component" value="Unassembled WGS sequence"/>
</dbReference>
<dbReference type="HOGENOM" id="CLU_990772_0_0_1"/>
<organism evidence="1 2">
    <name type="scientific">Nosema bombycis (strain CQ1 / CVCC 102059)</name>
    <name type="common">Microsporidian parasite</name>
    <name type="synonym">Pebrine of silkworm</name>
    <dbReference type="NCBI Taxonomy" id="578461"/>
    <lineage>
        <taxon>Eukaryota</taxon>
        <taxon>Fungi</taxon>
        <taxon>Fungi incertae sedis</taxon>
        <taxon>Microsporidia</taxon>
        <taxon>Nosematidae</taxon>
        <taxon>Nosema</taxon>
    </lineage>
</organism>
<reference evidence="1 2" key="1">
    <citation type="journal article" date="2013" name="BMC Genomics">
        <title>Comparative genomics of parasitic silkworm microsporidia reveal an association between genome expansion and host adaptation.</title>
        <authorList>
            <person name="Pan G."/>
            <person name="Xu J."/>
            <person name="Li T."/>
            <person name="Xia Q."/>
            <person name="Liu S.L."/>
            <person name="Zhang G."/>
            <person name="Li S."/>
            <person name="Li C."/>
            <person name="Liu H."/>
            <person name="Yang L."/>
            <person name="Liu T."/>
            <person name="Zhang X."/>
            <person name="Wu Z."/>
            <person name="Fan W."/>
            <person name="Dang X."/>
            <person name="Xiang H."/>
            <person name="Tao M."/>
            <person name="Li Y."/>
            <person name="Hu J."/>
            <person name="Li Z."/>
            <person name="Lin L."/>
            <person name="Luo J."/>
            <person name="Geng L."/>
            <person name="Wang L."/>
            <person name="Long M."/>
            <person name="Wan Y."/>
            <person name="He N."/>
            <person name="Zhang Z."/>
            <person name="Lu C."/>
            <person name="Keeling P.J."/>
            <person name="Wang J."/>
            <person name="Xiang Z."/>
            <person name="Zhou Z."/>
        </authorList>
    </citation>
    <scope>NUCLEOTIDE SEQUENCE [LARGE SCALE GENOMIC DNA]</scope>
    <source>
        <strain evidence="2">CQ1 / CVCC 102059</strain>
    </source>
</reference>
<sequence length="261" mass="31330">MDESLLKYKKPYFFKNFRNFEDYLDEQLSIHIQDEDLLLLKKSFDKNCLTPDFVISKMKQCKTSALTFYARYLFFNFKIDGLKILVSRFNEEQDEEKKLIIYNCMRPLGNYLNCQEIFELIDEGVLSILVGEYARKTYLSFVEINFSNVYLKFLGYYTFEEMESMSMDELEEYIKKDVNIIKIIAMCTVYHSNLEKVLRNDTHSKCYLENCKVNLNLLKKLKFKYDPYTSYLVFDKIKDDEMFCTRYLSELTPEARTYLSI</sequence>
<accession>R0KSW8</accession>
<dbReference type="AlphaFoldDB" id="R0KSW8"/>
<name>R0KSW8_NOSB1</name>